<dbReference type="Proteomes" id="UP000323866">
    <property type="component" value="Unassembled WGS sequence"/>
</dbReference>
<comment type="caution">
    <text evidence="9">The sequence shown here is derived from an EMBL/GenBank/DDBJ whole genome shotgun (WGS) entry which is preliminary data.</text>
</comment>
<organism evidence="9 11">
    <name type="scientific">Rufibacter glacialis</name>
    <dbReference type="NCBI Taxonomy" id="1259555"/>
    <lineage>
        <taxon>Bacteria</taxon>
        <taxon>Pseudomonadati</taxon>
        <taxon>Bacteroidota</taxon>
        <taxon>Cytophagia</taxon>
        <taxon>Cytophagales</taxon>
        <taxon>Hymenobacteraceae</taxon>
        <taxon>Rufibacter</taxon>
    </lineage>
</organism>
<dbReference type="PROSITE" id="PS51892">
    <property type="entry name" value="SUBTILASE"/>
    <property type="match status" value="1"/>
</dbReference>
<keyword evidence="12" id="KW-1185">Reference proteome</keyword>
<feature type="domain" description="Secretion system C-terminal sorting" evidence="8">
    <location>
        <begin position="862"/>
        <end position="936"/>
    </location>
</feature>
<reference evidence="10 12" key="3">
    <citation type="submission" date="2024-08" db="EMBL/GenBank/DDBJ databases">
        <authorList>
            <person name="Wei W."/>
        </authorList>
    </citation>
    <scope>NUCLEOTIDE SEQUENCE [LARGE SCALE GENOMIC DNA]</scope>
    <source>
        <strain evidence="10 12">XU2</strain>
    </source>
</reference>
<dbReference type="PROSITE" id="PS00136">
    <property type="entry name" value="SUBTILASE_ASP"/>
    <property type="match status" value="1"/>
</dbReference>
<evidence type="ECO:0000313" key="9">
    <source>
        <dbReference type="EMBL" id="KAA6432354.1"/>
    </source>
</evidence>
<feature type="active site" description="Charge relay system" evidence="5">
    <location>
        <position position="173"/>
    </location>
</feature>
<dbReference type="NCBIfam" id="TIGR04183">
    <property type="entry name" value="Por_Secre_tail"/>
    <property type="match status" value="1"/>
</dbReference>
<evidence type="ECO:0000256" key="3">
    <source>
        <dbReference type="ARBA" id="ARBA00022801"/>
    </source>
</evidence>
<protein>
    <submittedName>
        <fullName evidence="9">S8 family serine peptidase</fullName>
    </submittedName>
    <submittedName>
        <fullName evidence="10">S8/S53 family peptidase</fullName>
        <ecNumber evidence="10">3.4.-.-</ecNumber>
    </submittedName>
</protein>
<dbReference type="InterPro" id="IPR015500">
    <property type="entry name" value="Peptidase_S8_subtilisin-rel"/>
</dbReference>
<evidence type="ECO:0000256" key="1">
    <source>
        <dbReference type="ARBA" id="ARBA00011073"/>
    </source>
</evidence>
<dbReference type="RefSeq" id="WP_149099386.1">
    <property type="nucleotide sequence ID" value="NZ_BMMG01000005.1"/>
</dbReference>
<reference evidence="9 11" key="2">
    <citation type="submission" date="2019-09" db="EMBL/GenBank/DDBJ databases">
        <title>A bacterium isolated from glacier soil.</title>
        <authorList>
            <person name="Liu Q."/>
        </authorList>
    </citation>
    <scope>NUCLEOTIDE SEQUENCE [LARGE SCALE GENOMIC DNA]</scope>
    <source>
        <strain evidence="9 11">MDT1-10-3</strain>
    </source>
</reference>
<evidence type="ECO:0000256" key="2">
    <source>
        <dbReference type="ARBA" id="ARBA00022670"/>
    </source>
</evidence>
<dbReference type="InterPro" id="IPR051048">
    <property type="entry name" value="Peptidase_S8/S53_subtilisin"/>
</dbReference>
<evidence type="ECO:0000259" key="8">
    <source>
        <dbReference type="Pfam" id="PF18962"/>
    </source>
</evidence>
<evidence type="ECO:0000256" key="6">
    <source>
        <dbReference type="SAM" id="SignalP"/>
    </source>
</evidence>
<dbReference type="InterPro" id="IPR023827">
    <property type="entry name" value="Peptidase_S8_Asp-AS"/>
</dbReference>
<dbReference type="InterPro" id="IPR022398">
    <property type="entry name" value="Peptidase_S8_His-AS"/>
</dbReference>
<name>A0A5M8QBM7_9BACT</name>
<dbReference type="AlphaFoldDB" id="A0A5M8QBM7"/>
<reference evidence="9 11" key="1">
    <citation type="submission" date="2019-07" db="EMBL/GenBank/DDBJ databases">
        <authorList>
            <person name="Qu J.-H."/>
        </authorList>
    </citation>
    <scope>NUCLEOTIDE SEQUENCE [LARGE SCALE GENOMIC DNA]</scope>
    <source>
        <strain evidence="9 11">MDT1-10-3</strain>
    </source>
</reference>
<dbReference type="OrthoDB" id="9813435at2"/>
<dbReference type="Pfam" id="PF18962">
    <property type="entry name" value="Por_Secre_tail"/>
    <property type="match status" value="1"/>
</dbReference>
<evidence type="ECO:0000313" key="12">
    <source>
        <dbReference type="Proteomes" id="UP001570846"/>
    </source>
</evidence>
<feature type="domain" description="Peptidase S8/S53" evidence="7">
    <location>
        <begin position="165"/>
        <end position="430"/>
    </location>
</feature>
<keyword evidence="3 5" id="KW-0378">Hydrolase</keyword>
<dbReference type="GO" id="GO:0006508">
    <property type="term" value="P:proteolysis"/>
    <property type="evidence" value="ECO:0007669"/>
    <property type="project" value="UniProtKB-KW"/>
</dbReference>
<keyword evidence="2 5" id="KW-0645">Protease</keyword>
<dbReference type="PANTHER" id="PTHR43399">
    <property type="entry name" value="SUBTILISIN-RELATED"/>
    <property type="match status" value="1"/>
</dbReference>
<dbReference type="GO" id="GO:0004252">
    <property type="term" value="F:serine-type endopeptidase activity"/>
    <property type="evidence" value="ECO:0007669"/>
    <property type="project" value="UniProtKB-UniRule"/>
</dbReference>
<dbReference type="EC" id="3.4.-.-" evidence="10"/>
<dbReference type="Proteomes" id="UP001570846">
    <property type="component" value="Unassembled WGS sequence"/>
</dbReference>
<dbReference type="PANTHER" id="PTHR43399:SF4">
    <property type="entry name" value="CELL WALL-ASSOCIATED PROTEASE"/>
    <property type="match status" value="1"/>
</dbReference>
<feature type="active site" description="Charge relay system" evidence="5">
    <location>
        <position position="385"/>
    </location>
</feature>
<evidence type="ECO:0000259" key="7">
    <source>
        <dbReference type="Pfam" id="PF00082"/>
    </source>
</evidence>
<dbReference type="InterPro" id="IPR036852">
    <property type="entry name" value="Peptidase_S8/S53_dom_sf"/>
</dbReference>
<dbReference type="InterPro" id="IPR000209">
    <property type="entry name" value="Peptidase_S8/S53_dom"/>
</dbReference>
<keyword evidence="6" id="KW-0732">Signal</keyword>
<evidence type="ECO:0000313" key="11">
    <source>
        <dbReference type="Proteomes" id="UP000323866"/>
    </source>
</evidence>
<dbReference type="PROSITE" id="PS00137">
    <property type="entry name" value="SUBTILASE_HIS"/>
    <property type="match status" value="1"/>
</dbReference>
<feature type="signal peptide" evidence="6">
    <location>
        <begin position="1"/>
        <end position="25"/>
    </location>
</feature>
<dbReference type="Gene3D" id="3.40.50.200">
    <property type="entry name" value="Peptidase S8/S53 domain"/>
    <property type="match status" value="1"/>
</dbReference>
<proteinExistence type="inferred from homology"/>
<feature type="active site" description="Charge relay system" evidence="5">
    <location>
        <position position="228"/>
    </location>
</feature>
<feature type="chain" id="PRO_5024383681" evidence="6">
    <location>
        <begin position="26"/>
        <end position="938"/>
    </location>
</feature>
<accession>A0A5M8QBM7</accession>
<evidence type="ECO:0000256" key="5">
    <source>
        <dbReference type="PROSITE-ProRule" id="PRU01240"/>
    </source>
</evidence>
<gene>
    <name evidence="10" type="ORF">ACD591_09405</name>
    <name evidence="9" type="ORF">FOE74_14710</name>
</gene>
<sequence length="938" mass="100624">MTYRYHLLCLAIFAIMGLARPIAQAQNLPKTEPFTLVYKLKASAASATAKSAGSSAVQEVVQRIATTKPEQKFPQATPLAQAKSSKKGAVDLSLIYQLRYAPTQTFEQVKKQLLSTGQVEYVEPLYLHAPLFVPSDPQADSVSGGQNYLKRIGAYKAWDITKGDTTVVIAILDTGVKLTHEDLKNNLKYNYADPIDGIDNDKDGYVDNFRGWDLADGDNDPSADANGHGTMVTGVASAQPNNGVGLAGVGYNCKFLPIKVYASKATGSFKGYEAIVYAADRGSKVINLSWGAASFHSAFEQDVINYAAINKDVVIVAAAGNTNEELDFYPASYQNVLSVAALDRNDVKGNSHTYSHQIDLGAQGMDVLTTHNSGDQAYAHGTGSSYASPMVAGAAGLLRSYFPALTALQVIERLRVTADDIYSIAGNAAFREKLGKGRLNVYRALTEAAPVSVRLTTWSLTGSAALTPGAEIRLAGNFVNYLSPVSGLTVSISSSSPYLQVIQERVAVGSVATMAATDIYANPFILKIAENTPSNTAVTVRLAFNAGGYSDYQYIRLVLNPDFVTANVNNLVASIMSSGNIGYNGLKFTQGKGVTYRGSEPLLPEGGLMIGYSPTHVSDNIRNEKGSTDGDFYAVTNLQQKYNAPYADFYASNLMEDSITATKTKGLRIQQNVYAWTNAPNQDFVVLEYVLTNRTKEPITEAFAGMFADWDIKAASKNVAEWNAPLRLGMVRHLTDSTLWAGIQILTNGAPGFYALDNSPSAGIVLSDGFSTQEKFLALSGGVQRERAGVGEGKDVYFVISSKIGPLAPAETDTVAFALVAGRSREEITKNASAALLKYHQINAGKTVTSVPKEITSKTVALYPNPTTGKITVALPSAMRQTSVTVQLLDGKGLVSPQGTFHKKEKLEFDFSSLSAGIYYLRLASDAGVVTQKFLIAK</sequence>
<evidence type="ECO:0000313" key="10">
    <source>
        <dbReference type="EMBL" id="MFA1771505.1"/>
    </source>
</evidence>
<comment type="similarity">
    <text evidence="1 5">Belongs to the peptidase S8 family.</text>
</comment>
<dbReference type="EMBL" id="VKKZ01000022">
    <property type="protein sequence ID" value="KAA6432354.1"/>
    <property type="molecule type" value="Genomic_DNA"/>
</dbReference>
<dbReference type="Pfam" id="PF00082">
    <property type="entry name" value="Peptidase_S8"/>
    <property type="match status" value="1"/>
</dbReference>
<dbReference type="InterPro" id="IPR026444">
    <property type="entry name" value="Secre_tail"/>
</dbReference>
<evidence type="ECO:0000256" key="4">
    <source>
        <dbReference type="ARBA" id="ARBA00022825"/>
    </source>
</evidence>
<dbReference type="EMBL" id="JBGOGF010000004">
    <property type="protein sequence ID" value="MFA1771505.1"/>
    <property type="molecule type" value="Genomic_DNA"/>
</dbReference>
<dbReference type="SUPFAM" id="SSF52743">
    <property type="entry name" value="Subtilisin-like"/>
    <property type="match status" value="1"/>
</dbReference>
<keyword evidence="4 5" id="KW-0720">Serine protease</keyword>
<dbReference type="PRINTS" id="PR00723">
    <property type="entry name" value="SUBTILISIN"/>
</dbReference>